<dbReference type="EMBL" id="LR796241">
    <property type="protein sequence ID" value="CAB4131392.1"/>
    <property type="molecule type" value="Genomic_DNA"/>
</dbReference>
<protein>
    <submittedName>
        <fullName evidence="1">Uncharacterized protein</fullName>
    </submittedName>
</protein>
<organism evidence="1">
    <name type="scientific">uncultured Caudovirales phage</name>
    <dbReference type="NCBI Taxonomy" id="2100421"/>
    <lineage>
        <taxon>Viruses</taxon>
        <taxon>Duplodnaviria</taxon>
        <taxon>Heunggongvirae</taxon>
        <taxon>Uroviricota</taxon>
        <taxon>Caudoviricetes</taxon>
        <taxon>Peduoviridae</taxon>
        <taxon>Maltschvirus</taxon>
        <taxon>Maltschvirus maltsch</taxon>
    </lineage>
</organism>
<accession>A0A6J5LD13</accession>
<name>A0A6J5LD13_9CAUD</name>
<gene>
    <name evidence="1" type="ORF">UFOVP126_75</name>
</gene>
<reference evidence="1" key="1">
    <citation type="submission" date="2020-04" db="EMBL/GenBank/DDBJ databases">
        <authorList>
            <person name="Chiriac C."/>
            <person name="Salcher M."/>
            <person name="Ghai R."/>
            <person name="Kavagutti S V."/>
        </authorList>
    </citation>
    <scope>NUCLEOTIDE SEQUENCE</scope>
</reference>
<evidence type="ECO:0000313" key="1">
    <source>
        <dbReference type="EMBL" id="CAB4131392.1"/>
    </source>
</evidence>
<proteinExistence type="predicted"/>
<sequence length="65" mass="7725">MPMEIHEDKIIMRAGKYKLQRDWVGLTHEELCEIVGVSTSDSDWNVVKVQEWLRKVEAKLREKNQ</sequence>